<keyword evidence="9" id="KW-0969">Cilium</keyword>
<evidence type="ECO:0000256" key="2">
    <source>
        <dbReference type="ARBA" id="ARBA00010474"/>
    </source>
</evidence>
<dbReference type="InterPro" id="IPR013974">
    <property type="entry name" value="SAF"/>
</dbReference>
<keyword evidence="10" id="KW-1185">Reference proteome</keyword>
<evidence type="ECO:0000259" key="8">
    <source>
        <dbReference type="SMART" id="SM00858"/>
    </source>
</evidence>
<dbReference type="PANTHER" id="PTHR36307">
    <property type="entry name" value="FLAGELLA BASAL BODY P-RING FORMATION PROTEIN FLGA"/>
    <property type="match status" value="1"/>
</dbReference>
<dbReference type="GO" id="GO:0044780">
    <property type="term" value="P:bacterial-type flagellum assembly"/>
    <property type="evidence" value="ECO:0007669"/>
    <property type="project" value="InterPro"/>
</dbReference>
<dbReference type="InterPro" id="IPR017585">
    <property type="entry name" value="SAF_FlgA"/>
</dbReference>
<accession>A0AAP8SMY3</accession>
<dbReference type="Proteomes" id="UP000235162">
    <property type="component" value="Unassembled WGS sequence"/>
</dbReference>
<comment type="function">
    <text evidence="6 7">Involved in the assembly process of the P-ring formation. It may associate with FlgF on the rod constituting a structure essential for the P-ring assembly or may act as a modulator protein for the P-ring assembly.</text>
</comment>
<evidence type="ECO:0000256" key="6">
    <source>
        <dbReference type="ARBA" id="ARBA00025643"/>
    </source>
</evidence>
<keyword evidence="9" id="KW-0966">Cell projection</keyword>
<sequence>MSATVCIYKGRASSAIACVVALSFYLAMTMTAALAASATDIPANDPRTIAREHIETELAHVGTSVSATLLPSRHDLSDCANPVAFLQSKKFNANGRLFVGLQCQGALERTVFLPAQINVQGAYLVATTSIKQGTLVTPAMLEVRKGELTSMIESTFSEPSDAIGKMAARNIERGGIIKRAYLQQALLVRRGQPVFYEIIGSGFRISGRGEALQEGHAGDLVNVRTEGSKLLAGRLSPEGVVKVSF</sequence>
<dbReference type="Pfam" id="PF13144">
    <property type="entry name" value="ChapFlgA"/>
    <property type="match status" value="1"/>
</dbReference>
<keyword evidence="5 7" id="KW-0574">Periplasm</keyword>
<evidence type="ECO:0000313" key="9">
    <source>
        <dbReference type="EMBL" id="PLW86070.1"/>
    </source>
</evidence>
<evidence type="ECO:0000256" key="4">
    <source>
        <dbReference type="ARBA" id="ARBA00022729"/>
    </source>
</evidence>
<comment type="similarity">
    <text evidence="2 7">Belongs to the FlgA family.</text>
</comment>
<dbReference type="NCBIfam" id="TIGR03170">
    <property type="entry name" value="flgA_cterm"/>
    <property type="match status" value="1"/>
</dbReference>
<dbReference type="Gene3D" id="3.90.1210.10">
    <property type="entry name" value="Antifreeze-like/N-acetylneuraminic acid synthase C-terminal domain"/>
    <property type="match status" value="1"/>
</dbReference>
<evidence type="ECO:0000256" key="1">
    <source>
        <dbReference type="ARBA" id="ARBA00004418"/>
    </source>
</evidence>
<evidence type="ECO:0000313" key="10">
    <source>
        <dbReference type="Proteomes" id="UP000235162"/>
    </source>
</evidence>
<dbReference type="GO" id="GO:0042597">
    <property type="term" value="C:periplasmic space"/>
    <property type="evidence" value="ECO:0007669"/>
    <property type="project" value="UniProtKB-SubCell"/>
</dbReference>
<feature type="signal peptide" evidence="7">
    <location>
        <begin position="1"/>
        <end position="35"/>
    </location>
</feature>
<dbReference type="AlphaFoldDB" id="A0AAP8SMY3"/>
<feature type="domain" description="SAF" evidence="8">
    <location>
        <begin position="121"/>
        <end position="183"/>
    </location>
</feature>
<name>A0AAP8SMY3_9GAMM</name>
<evidence type="ECO:0000256" key="7">
    <source>
        <dbReference type="RuleBase" id="RU362063"/>
    </source>
</evidence>
<organism evidence="9 10">
    <name type="scientific">Halioglobus japonicus</name>
    <dbReference type="NCBI Taxonomy" id="930805"/>
    <lineage>
        <taxon>Bacteria</taxon>
        <taxon>Pseudomonadati</taxon>
        <taxon>Pseudomonadota</taxon>
        <taxon>Gammaproteobacteria</taxon>
        <taxon>Cellvibrionales</taxon>
        <taxon>Halieaceae</taxon>
        <taxon>Halioglobus</taxon>
    </lineage>
</organism>
<dbReference type="SMART" id="SM00858">
    <property type="entry name" value="SAF"/>
    <property type="match status" value="1"/>
</dbReference>
<keyword evidence="7" id="KW-1005">Bacterial flagellum biogenesis</keyword>
<keyword evidence="9" id="KW-0282">Flagellum</keyword>
<dbReference type="PANTHER" id="PTHR36307:SF1">
    <property type="entry name" value="FLAGELLA BASAL BODY P-RING FORMATION PROTEIN FLGA"/>
    <property type="match status" value="1"/>
</dbReference>
<comment type="caution">
    <text evidence="9">The sequence shown here is derived from an EMBL/GenBank/DDBJ whole genome shotgun (WGS) entry which is preliminary data.</text>
</comment>
<evidence type="ECO:0000256" key="3">
    <source>
        <dbReference type="ARBA" id="ARBA00014754"/>
    </source>
</evidence>
<dbReference type="InterPro" id="IPR039246">
    <property type="entry name" value="Flagellar_FlgA"/>
</dbReference>
<dbReference type="EMBL" id="PKUR01000002">
    <property type="protein sequence ID" value="PLW86070.1"/>
    <property type="molecule type" value="Genomic_DNA"/>
</dbReference>
<dbReference type="RefSeq" id="WP_084198719.1">
    <property type="nucleotide sequence ID" value="NZ_BMYL01000002.1"/>
</dbReference>
<keyword evidence="4 7" id="KW-0732">Signal</keyword>
<dbReference type="CDD" id="cd11614">
    <property type="entry name" value="SAF_CpaB_FlgA_like"/>
    <property type="match status" value="1"/>
</dbReference>
<evidence type="ECO:0000256" key="5">
    <source>
        <dbReference type="ARBA" id="ARBA00022764"/>
    </source>
</evidence>
<proteinExistence type="inferred from homology"/>
<dbReference type="Gene3D" id="2.30.30.760">
    <property type="match status" value="1"/>
</dbReference>
<reference evidence="9 10" key="1">
    <citation type="submission" date="2018-01" db="EMBL/GenBank/DDBJ databases">
        <title>The draft genome sequence of Halioglobus japonicus S1-36.</title>
        <authorList>
            <person name="Du Z.-J."/>
            <person name="Shi M.-J."/>
        </authorList>
    </citation>
    <scope>NUCLEOTIDE SEQUENCE [LARGE SCALE GENOMIC DNA]</scope>
    <source>
        <strain evidence="9 10">S1-36</strain>
    </source>
</reference>
<protein>
    <recommendedName>
        <fullName evidence="3 7">Flagella basal body P-ring formation protein FlgA</fullName>
    </recommendedName>
</protein>
<comment type="subcellular location">
    <subcellularLocation>
        <location evidence="1 7">Periplasm</location>
    </subcellularLocation>
</comment>
<feature type="chain" id="PRO_5042662883" description="Flagella basal body P-ring formation protein FlgA" evidence="7">
    <location>
        <begin position="36"/>
        <end position="245"/>
    </location>
</feature>
<gene>
    <name evidence="9" type="primary">flgA</name>
    <name evidence="9" type="ORF">C0029_06355</name>
</gene>